<feature type="coiled-coil region" evidence="3">
    <location>
        <begin position="71"/>
        <end position="98"/>
    </location>
</feature>
<keyword evidence="1" id="KW-0479">Metal-binding</keyword>
<evidence type="ECO:0000256" key="3">
    <source>
        <dbReference type="SAM" id="Coils"/>
    </source>
</evidence>
<sequence>MFERNGLNTMFNSTLDIVSHYESLINRSRSSSDDYKNCNYIKDQDDDKKQSTPSRFHCSYKSLTGSKENNVLSIEEELRLTEAKLRQARAEIVYLSERNCDLERQNDELIRTIKALKASYTTSAYTSEQYVDVDGNTESLTGTCLEEKDTMFYNETDRSSVIKRFAEYSSSTTSLGKSGSSRKRSLSTTSCDIESKIKKNNGFSTPQKFNGRDNNIFDYNTDPVKFVTPIREMIAHLTKKWARYEDIENNPHKVVKPKVLVGYCDICETFVLKGKNCLTCTECNIFLHNNCMKDAPIPCVPRPPVTSKHPKIRPSLLDFCPRLHPMIPYIVVHGVIAIEKYFITTEGLYRIPGAGCEVVKLLNNFKHNRVIPDLKSCAAETITGCIKKFLRELREPLIPTTSCLEFIKAVKSNDLEGLNFAICNLPSPNRDTLAYLCLHWKKVASLAHINKMPIENIACCLGPTVVGSVVKTNEPFLSKIEEEARDQNNVIVQLLNLTEEYWKQILEGKLNGI</sequence>
<dbReference type="GO" id="GO:0000281">
    <property type="term" value="P:mitotic cytokinesis"/>
    <property type="evidence" value="ECO:0007669"/>
    <property type="project" value="TreeGrafter"/>
</dbReference>
<dbReference type="AlphaFoldDB" id="A0A0K0EVW9"/>
<dbReference type="InterPro" id="IPR008936">
    <property type="entry name" value="Rho_GTPase_activation_prot"/>
</dbReference>
<reference evidence="6" key="1">
    <citation type="submission" date="2014-07" db="EMBL/GenBank/DDBJ databases">
        <authorList>
            <person name="Martin A.A"/>
            <person name="De Silva N."/>
        </authorList>
    </citation>
    <scope>NUCLEOTIDE SEQUENCE</scope>
</reference>
<dbReference type="InterPro" id="IPR046349">
    <property type="entry name" value="C1-like_sf"/>
</dbReference>
<organism evidence="6 7">
    <name type="scientific">Strongyloides venezuelensis</name>
    <name type="common">Threadworm</name>
    <dbReference type="NCBI Taxonomy" id="75913"/>
    <lineage>
        <taxon>Eukaryota</taxon>
        <taxon>Metazoa</taxon>
        <taxon>Ecdysozoa</taxon>
        <taxon>Nematoda</taxon>
        <taxon>Chromadorea</taxon>
        <taxon>Rhabditida</taxon>
        <taxon>Tylenchina</taxon>
        <taxon>Panagrolaimomorpha</taxon>
        <taxon>Strongyloidoidea</taxon>
        <taxon>Strongyloididae</taxon>
        <taxon>Strongyloides</taxon>
    </lineage>
</organism>
<name>A0A0K0EVW9_STRVS</name>
<dbReference type="Pfam" id="PF00620">
    <property type="entry name" value="RhoGAP"/>
    <property type="match status" value="1"/>
</dbReference>
<dbReference type="SMART" id="SM00324">
    <property type="entry name" value="RhoGAP"/>
    <property type="match status" value="1"/>
</dbReference>
<dbReference type="Gene3D" id="3.30.60.20">
    <property type="match status" value="1"/>
</dbReference>
<dbReference type="GO" id="GO:0007266">
    <property type="term" value="P:Rho protein signal transduction"/>
    <property type="evidence" value="ECO:0007669"/>
    <property type="project" value="TreeGrafter"/>
</dbReference>
<keyword evidence="6" id="KW-1185">Reference proteome</keyword>
<dbReference type="WBParaSite" id="SVE_0066800.1">
    <property type="protein sequence ID" value="SVE_0066800.1"/>
    <property type="gene ID" value="SVE_0066800"/>
</dbReference>
<dbReference type="GO" id="GO:0097149">
    <property type="term" value="C:centralspindlin complex"/>
    <property type="evidence" value="ECO:0007669"/>
    <property type="project" value="TreeGrafter"/>
</dbReference>
<evidence type="ECO:0000256" key="1">
    <source>
        <dbReference type="ARBA" id="ARBA00022723"/>
    </source>
</evidence>
<dbReference type="InterPro" id="IPR002219">
    <property type="entry name" value="PKC_DAG/PE"/>
</dbReference>
<evidence type="ECO:0000256" key="2">
    <source>
        <dbReference type="ARBA" id="ARBA00022833"/>
    </source>
</evidence>
<dbReference type="STRING" id="75913.A0A0K0EVW9"/>
<dbReference type="InterPro" id="IPR000198">
    <property type="entry name" value="RhoGAP_dom"/>
</dbReference>
<feature type="domain" description="Rho-GAP" evidence="5">
    <location>
        <begin position="314"/>
        <end position="502"/>
    </location>
</feature>
<dbReference type="PROSITE" id="PS50238">
    <property type="entry name" value="RHOGAP"/>
    <property type="match status" value="1"/>
</dbReference>
<dbReference type="PROSITE" id="PS50081">
    <property type="entry name" value="ZF_DAG_PE_2"/>
    <property type="match status" value="1"/>
</dbReference>
<dbReference type="PANTHER" id="PTHR46199">
    <property type="entry name" value="RAC GTPASE-ACTIVATING PROTEIN 1"/>
    <property type="match status" value="1"/>
</dbReference>
<dbReference type="PROSITE" id="PS00479">
    <property type="entry name" value="ZF_DAG_PE_1"/>
    <property type="match status" value="1"/>
</dbReference>
<dbReference type="GO" id="GO:0032154">
    <property type="term" value="C:cleavage furrow"/>
    <property type="evidence" value="ECO:0007669"/>
    <property type="project" value="TreeGrafter"/>
</dbReference>
<dbReference type="GO" id="GO:0051233">
    <property type="term" value="C:spindle midzone"/>
    <property type="evidence" value="ECO:0007669"/>
    <property type="project" value="TreeGrafter"/>
</dbReference>
<dbReference type="SUPFAM" id="SSF48350">
    <property type="entry name" value="GTPase activation domain, GAP"/>
    <property type="match status" value="1"/>
</dbReference>
<dbReference type="GO" id="GO:0046872">
    <property type="term" value="F:metal ion binding"/>
    <property type="evidence" value="ECO:0007669"/>
    <property type="project" value="UniProtKB-KW"/>
</dbReference>
<dbReference type="Gene3D" id="1.10.555.10">
    <property type="entry name" value="Rho GTPase activation protein"/>
    <property type="match status" value="1"/>
</dbReference>
<evidence type="ECO:0000259" key="5">
    <source>
        <dbReference type="PROSITE" id="PS50238"/>
    </source>
</evidence>
<dbReference type="GO" id="GO:0030496">
    <property type="term" value="C:midbody"/>
    <property type="evidence" value="ECO:0007669"/>
    <property type="project" value="TreeGrafter"/>
</dbReference>
<dbReference type="Proteomes" id="UP000035680">
    <property type="component" value="Unassembled WGS sequence"/>
</dbReference>
<keyword evidence="3" id="KW-0175">Coiled coil</keyword>
<feature type="domain" description="Phorbol-ester/DAG-type" evidence="4">
    <location>
        <begin position="251"/>
        <end position="299"/>
    </location>
</feature>
<reference evidence="7" key="2">
    <citation type="submission" date="2015-08" db="UniProtKB">
        <authorList>
            <consortium name="WormBaseParasite"/>
        </authorList>
    </citation>
    <scope>IDENTIFICATION</scope>
</reference>
<protein>
    <submittedName>
        <fullName evidence="7">Rac GTPase-activating protein 1 (inferred by orthology to a human protein)</fullName>
    </submittedName>
</protein>
<dbReference type="SUPFAM" id="SSF57889">
    <property type="entry name" value="Cysteine-rich domain"/>
    <property type="match status" value="1"/>
</dbReference>
<evidence type="ECO:0000259" key="4">
    <source>
        <dbReference type="PROSITE" id="PS50081"/>
    </source>
</evidence>
<dbReference type="GO" id="GO:0005634">
    <property type="term" value="C:nucleus"/>
    <property type="evidence" value="ECO:0007669"/>
    <property type="project" value="TreeGrafter"/>
</dbReference>
<proteinExistence type="predicted"/>
<accession>A0A0K0EVW9</accession>
<keyword evidence="2" id="KW-0862">Zinc</keyword>
<evidence type="ECO:0000313" key="7">
    <source>
        <dbReference type="WBParaSite" id="SVE_0066800.1"/>
    </source>
</evidence>
<evidence type="ECO:0000313" key="6">
    <source>
        <dbReference type="Proteomes" id="UP000035680"/>
    </source>
</evidence>
<dbReference type="GO" id="GO:0005096">
    <property type="term" value="F:GTPase activator activity"/>
    <property type="evidence" value="ECO:0007669"/>
    <property type="project" value="TreeGrafter"/>
</dbReference>
<dbReference type="GO" id="GO:0051256">
    <property type="term" value="P:mitotic spindle midzone assembly"/>
    <property type="evidence" value="ECO:0007669"/>
    <property type="project" value="TreeGrafter"/>
</dbReference>
<dbReference type="PANTHER" id="PTHR46199:SF3">
    <property type="entry name" value="RAC GTPASE-ACTIVATING PROTEIN 1"/>
    <property type="match status" value="1"/>
</dbReference>